<evidence type="ECO:0000313" key="3">
    <source>
        <dbReference type="Proteomes" id="UP000198729"/>
    </source>
</evidence>
<evidence type="ECO:0000256" key="1">
    <source>
        <dbReference type="SAM" id="Coils"/>
    </source>
</evidence>
<gene>
    <name evidence="2" type="ORF">NSMM_260081</name>
</gene>
<protein>
    <submittedName>
        <fullName evidence="2">Uncharacterized protein</fullName>
    </submittedName>
</protein>
<dbReference type="AlphaFoldDB" id="A0A1G5SC66"/>
<dbReference type="EMBL" id="FMWO01000032">
    <property type="protein sequence ID" value="SCZ84785.1"/>
    <property type="molecule type" value="Genomic_DNA"/>
</dbReference>
<keyword evidence="1" id="KW-0175">Coiled coil</keyword>
<proteinExistence type="predicted"/>
<feature type="coiled-coil region" evidence="1">
    <location>
        <begin position="24"/>
        <end position="82"/>
    </location>
</feature>
<name>A0A1G5SC66_9PROT</name>
<sequence>MTTVKLDTVQLKRIEDNRERIVTARMLQSKHDDANDKLRNLLDKANNAADAASKGLTENLLNKISDAELEKLRIAAKKAEADFEYAKDIKEKLWYLVRQHEESDIHADTKHARELLLRQMFDAWLIEFKKDNALRERLAAGFELYGNVFSRFGHVGWQRFLAEIFGAEHNEQIAEPARAALIAKHKFLQD</sequence>
<evidence type="ECO:0000313" key="2">
    <source>
        <dbReference type="EMBL" id="SCZ84785.1"/>
    </source>
</evidence>
<organism evidence="2 3">
    <name type="scientific">Nitrosomonas mobilis</name>
    <dbReference type="NCBI Taxonomy" id="51642"/>
    <lineage>
        <taxon>Bacteria</taxon>
        <taxon>Pseudomonadati</taxon>
        <taxon>Pseudomonadota</taxon>
        <taxon>Betaproteobacteria</taxon>
        <taxon>Nitrosomonadales</taxon>
        <taxon>Nitrosomonadaceae</taxon>
        <taxon>Nitrosomonas</taxon>
    </lineage>
</organism>
<reference evidence="2 3" key="1">
    <citation type="submission" date="2016-10" db="EMBL/GenBank/DDBJ databases">
        <authorList>
            <person name="de Groot N.N."/>
        </authorList>
    </citation>
    <scope>NUCLEOTIDE SEQUENCE [LARGE SCALE GENOMIC DNA]</scope>
    <source>
        <strain evidence="2">1</strain>
    </source>
</reference>
<keyword evidence="3" id="KW-1185">Reference proteome</keyword>
<dbReference type="Proteomes" id="UP000198729">
    <property type="component" value="Unassembled WGS sequence"/>
</dbReference>
<accession>A0A1G5SC66</accession>
<dbReference type="RefSeq" id="WP_090284535.1">
    <property type="nucleotide sequence ID" value="NZ_FMWO01000032.1"/>
</dbReference>
<dbReference type="STRING" id="51642.NSMM_260081"/>